<evidence type="ECO:0000313" key="1">
    <source>
        <dbReference type="EMBL" id="KAK3008875.1"/>
    </source>
</evidence>
<protein>
    <submittedName>
        <fullName evidence="1">Uncharacterized protein</fullName>
    </submittedName>
</protein>
<comment type="caution">
    <text evidence="1">The sequence shown here is derived from an EMBL/GenBank/DDBJ whole genome shotgun (WGS) entry which is preliminary data.</text>
</comment>
<accession>A0AA88VHJ9</accession>
<organism evidence="1 2">
    <name type="scientific">Escallonia herrerae</name>
    <dbReference type="NCBI Taxonomy" id="1293975"/>
    <lineage>
        <taxon>Eukaryota</taxon>
        <taxon>Viridiplantae</taxon>
        <taxon>Streptophyta</taxon>
        <taxon>Embryophyta</taxon>
        <taxon>Tracheophyta</taxon>
        <taxon>Spermatophyta</taxon>
        <taxon>Magnoliopsida</taxon>
        <taxon>eudicotyledons</taxon>
        <taxon>Gunneridae</taxon>
        <taxon>Pentapetalae</taxon>
        <taxon>asterids</taxon>
        <taxon>campanulids</taxon>
        <taxon>Escalloniales</taxon>
        <taxon>Escalloniaceae</taxon>
        <taxon>Escallonia</taxon>
    </lineage>
</organism>
<evidence type="ECO:0000313" key="2">
    <source>
        <dbReference type="Proteomes" id="UP001188597"/>
    </source>
</evidence>
<proteinExistence type="predicted"/>
<gene>
    <name evidence="1" type="ORF">RJ639_014831</name>
</gene>
<dbReference type="AlphaFoldDB" id="A0AA88VHJ9"/>
<reference evidence="1" key="1">
    <citation type="submission" date="2022-12" db="EMBL/GenBank/DDBJ databases">
        <title>Draft genome assemblies for two species of Escallonia (Escalloniales).</title>
        <authorList>
            <person name="Chanderbali A."/>
            <person name="Dervinis C."/>
            <person name="Anghel I."/>
            <person name="Soltis D."/>
            <person name="Soltis P."/>
            <person name="Zapata F."/>
        </authorList>
    </citation>
    <scope>NUCLEOTIDE SEQUENCE</scope>
    <source>
        <strain evidence="1">UCBG64.0493</strain>
        <tissue evidence="1">Leaf</tissue>
    </source>
</reference>
<name>A0AA88VHJ9_9ASTE</name>
<dbReference type="Proteomes" id="UP001188597">
    <property type="component" value="Unassembled WGS sequence"/>
</dbReference>
<sequence>MGSCQTSIAKGVQDVSVNAQTYYGHKGIWNFNKCSNALVMEEESYNFASTDLENMQNIARIPILQCSWPLSLIGQHISAVWTAMKQRPANGKSSVMQHVILTKAMLSAKEDMAQCTKEL</sequence>
<dbReference type="EMBL" id="JAVXUP010001709">
    <property type="protein sequence ID" value="KAK3008875.1"/>
    <property type="molecule type" value="Genomic_DNA"/>
</dbReference>
<keyword evidence="2" id="KW-1185">Reference proteome</keyword>